<dbReference type="InterPro" id="IPR035985">
    <property type="entry name" value="Ubiquitin-activating_enz"/>
</dbReference>
<dbReference type="PANTHER" id="PTHR10953">
    <property type="entry name" value="UBIQUITIN-ACTIVATING ENZYME E1"/>
    <property type="match status" value="1"/>
</dbReference>
<evidence type="ECO:0000259" key="1">
    <source>
        <dbReference type="Pfam" id="PF00899"/>
    </source>
</evidence>
<dbReference type="AlphaFoldDB" id="A0A2H0YSC1"/>
<organism evidence="2 3">
    <name type="scientific">Candidatus Kerfeldbacteria bacterium CG08_land_8_20_14_0_20_43_14</name>
    <dbReference type="NCBI Taxonomy" id="2014246"/>
    <lineage>
        <taxon>Bacteria</taxon>
        <taxon>Candidatus Kerfeldiibacteriota</taxon>
    </lineage>
</organism>
<dbReference type="InterPro" id="IPR000594">
    <property type="entry name" value="ThiF_NAD_FAD-bd"/>
</dbReference>
<dbReference type="PANTHER" id="PTHR10953:SF247">
    <property type="entry name" value="SLL6053 PROTEIN"/>
    <property type="match status" value="1"/>
</dbReference>
<dbReference type="Proteomes" id="UP000236845">
    <property type="component" value="Unassembled WGS sequence"/>
</dbReference>
<gene>
    <name evidence="2" type="ORF">COT26_02200</name>
</gene>
<protein>
    <recommendedName>
        <fullName evidence="1">THIF-type NAD/FAD binding fold domain-containing protein</fullName>
    </recommendedName>
</protein>
<dbReference type="SUPFAM" id="SSF69572">
    <property type="entry name" value="Activating enzymes of the ubiquitin-like proteins"/>
    <property type="match status" value="1"/>
</dbReference>
<dbReference type="InterPro" id="IPR045886">
    <property type="entry name" value="ThiF/MoeB/HesA"/>
</dbReference>
<proteinExistence type="predicted"/>
<dbReference type="CDD" id="cd01483">
    <property type="entry name" value="E1_enzyme_family"/>
    <property type="match status" value="1"/>
</dbReference>
<dbReference type="Gene3D" id="3.40.50.720">
    <property type="entry name" value="NAD(P)-binding Rossmann-like Domain"/>
    <property type="match status" value="1"/>
</dbReference>
<accession>A0A2H0YSC1</accession>
<dbReference type="EMBL" id="PEXW01000047">
    <property type="protein sequence ID" value="PIS40653.1"/>
    <property type="molecule type" value="Genomic_DNA"/>
</dbReference>
<feature type="domain" description="THIF-type NAD/FAD binding fold" evidence="1">
    <location>
        <begin position="19"/>
        <end position="200"/>
    </location>
</feature>
<dbReference type="GO" id="GO:0004792">
    <property type="term" value="F:thiosulfate-cyanide sulfurtransferase activity"/>
    <property type="evidence" value="ECO:0007669"/>
    <property type="project" value="TreeGrafter"/>
</dbReference>
<dbReference type="Pfam" id="PF00899">
    <property type="entry name" value="ThiF"/>
    <property type="match status" value="1"/>
</dbReference>
<comment type="caution">
    <text evidence="2">The sequence shown here is derived from an EMBL/GenBank/DDBJ whole genome shotgun (WGS) entry which is preliminary data.</text>
</comment>
<evidence type="ECO:0000313" key="3">
    <source>
        <dbReference type="Proteomes" id="UP000236845"/>
    </source>
</evidence>
<dbReference type="GO" id="GO:0008641">
    <property type="term" value="F:ubiquitin-like modifier activating enzyme activity"/>
    <property type="evidence" value="ECO:0007669"/>
    <property type="project" value="InterPro"/>
</dbReference>
<dbReference type="GO" id="GO:0016779">
    <property type="term" value="F:nucleotidyltransferase activity"/>
    <property type="evidence" value="ECO:0007669"/>
    <property type="project" value="TreeGrafter"/>
</dbReference>
<name>A0A2H0YSC1_9BACT</name>
<dbReference type="GO" id="GO:0005737">
    <property type="term" value="C:cytoplasm"/>
    <property type="evidence" value="ECO:0007669"/>
    <property type="project" value="TreeGrafter"/>
</dbReference>
<reference evidence="3" key="1">
    <citation type="submission" date="2017-09" db="EMBL/GenBank/DDBJ databases">
        <title>Depth-based differentiation of microbial function through sediment-hosted aquifers and enrichment of novel symbionts in the deep terrestrial subsurface.</title>
        <authorList>
            <person name="Probst A.J."/>
            <person name="Ladd B."/>
            <person name="Jarett J.K."/>
            <person name="Geller-Mcgrath D.E."/>
            <person name="Sieber C.M.K."/>
            <person name="Emerson J.B."/>
            <person name="Anantharaman K."/>
            <person name="Thomas B.C."/>
            <person name="Malmstrom R."/>
            <person name="Stieglmeier M."/>
            <person name="Klingl A."/>
            <person name="Woyke T."/>
            <person name="Ryan C.M."/>
            <person name="Banfield J.F."/>
        </authorList>
    </citation>
    <scope>NUCLEOTIDE SEQUENCE [LARGE SCALE GENOMIC DNA]</scope>
</reference>
<evidence type="ECO:0000313" key="2">
    <source>
        <dbReference type="EMBL" id="PIS40653.1"/>
    </source>
</evidence>
<sequence length="227" mass="25288">MMIDPLRHLSVFKPHAFGRKRVDVIGCGATGSKIILDLAKLGIENIHVWDFDTVEEHNVANQAFGNPDIGKKKVEAMKDLVKKATGTEITIHDERVDGSQELGEVVFMLTDTMASRKEIWDRALKFKLKTNLLIETRMGADNGRIYSVNPNKPGHIKEWEATLYSDDEAEVSACGASTSVGPTAEIIAGLAVWQLIRWFAIEQGGDDSLDNEVIFSLRPTMFLSRKF</sequence>